<dbReference type="AlphaFoldDB" id="A0A6I4ISX4"/>
<keyword evidence="3" id="KW-1185">Reference proteome</keyword>
<dbReference type="EMBL" id="WQLW01000009">
    <property type="protein sequence ID" value="MVO09955.1"/>
    <property type="molecule type" value="Genomic_DNA"/>
</dbReference>
<dbReference type="Proteomes" id="UP000431264">
    <property type="component" value="Unassembled WGS sequence"/>
</dbReference>
<feature type="transmembrane region" description="Helical" evidence="1">
    <location>
        <begin position="67"/>
        <end position="88"/>
    </location>
</feature>
<proteinExistence type="predicted"/>
<reference evidence="3" key="1">
    <citation type="submission" date="2019-05" db="EMBL/GenBank/DDBJ databases">
        <title>Flavobacterium profundi sp. nov., isolated from a deep-sea seamount.</title>
        <authorList>
            <person name="Zhang D.-C."/>
        </authorList>
    </citation>
    <scope>NUCLEOTIDE SEQUENCE [LARGE SCALE GENOMIC DNA]</scope>
    <source>
        <strain evidence="3">TP390</strain>
    </source>
</reference>
<feature type="transmembrane region" description="Helical" evidence="1">
    <location>
        <begin position="109"/>
        <end position="126"/>
    </location>
</feature>
<name>A0A6I4ISX4_9FLAO</name>
<gene>
    <name evidence="2" type="ORF">GOQ30_12360</name>
</gene>
<evidence type="ECO:0000256" key="1">
    <source>
        <dbReference type="SAM" id="Phobius"/>
    </source>
</evidence>
<comment type="caution">
    <text evidence="2">The sequence shown here is derived from an EMBL/GenBank/DDBJ whole genome shotgun (WGS) entry which is preliminary data.</text>
</comment>
<feature type="transmembrane region" description="Helical" evidence="1">
    <location>
        <begin position="37"/>
        <end position="61"/>
    </location>
</feature>
<sequence length="127" mass="14327">MILIAKYSIFIFALFLIYAAYLMFFKPYKTKEIIAKAGSTYLINYGELGIRFLIGIAFVWASEISKYSFSFKIIGYFLMASALVLMALPIQKHNQFSKKAAASLQPNHLKVCALFSVLFGIVLLTAF</sequence>
<evidence type="ECO:0000313" key="2">
    <source>
        <dbReference type="EMBL" id="MVO09955.1"/>
    </source>
</evidence>
<accession>A0A6I4ISX4</accession>
<organism evidence="2 3">
    <name type="scientific">Flavobacterium profundi</name>
    <dbReference type="NCBI Taxonomy" id="1774945"/>
    <lineage>
        <taxon>Bacteria</taxon>
        <taxon>Pseudomonadati</taxon>
        <taxon>Bacteroidota</taxon>
        <taxon>Flavobacteriia</taxon>
        <taxon>Flavobacteriales</taxon>
        <taxon>Flavobacteriaceae</taxon>
        <taxon>Flavobacterium</taxon>
    </lineage>
</organism>
<keyword evidence="1" id="KW-0812">Transmembrane</keyword>
<dbReference type="RefSeq" id="WP_140998325.1">
    <property type="nucleotide sequence ID" value="NZ_VDCZ01000009.1"/>
</dbReference>
<keyword evidence="1" id="KW-0472">Membrane</keyword>
<keyword evidence="1" id="KW-1133">Transmembrane helix</keyword>
<evidence type="ECO:0000313" key="3">
    <source>
        <dbReference type="Proteomes" id="UP000431264"/>
    </source>
</evidence>
<feature type="transmembrane region" description="Helical" evidence="1">
    <location>
        <begin position="6"/>
        <end position="25"/>
    </location>
</feature>
<dbReference type="OrthoDB" id="1442037at2"/>
<protein>
    <submittedName>
        <fullName evidence="2">Uncharacterized protein</fullName>
    </submittedName>
</protein>